<name>A0A2G3DRS5_9FIRM</name>
<accession>A0A2G3DRS5</accession>
<evidence type="ECO:0000256" key="5">
    <source>
        <dbReference type="ARBA" id="ARBA00022989"/>
    </source>
</evidence>
<feature type="transmembrane region" description="Helical" evidence="7">
    <location>
        <begin position="112"/>
        <end position="136"/>
    </location>
</feature>
<gene>
    <name evidence="9" type="ORF">CSX01_14460</name>
</gene>
<evidence type="ECO:0000313" key="9">
    <source>
        <dbReference type="EMBL" id="PHU33732.1"/>
    </source>
</evidence>
<dbReference type="GO" id="GO:0005886">
    <property type="term" value="C:plasma membrane"/>
    <property type="evidence" value="ECO:0007669"/>
    <property type="project" value="UniProtKB-SubCell"/>
</dbReference>
<dbReference type="SUPFAM" id="SSF161098">
    <property type="entry name" value="MetI-like"/>
    <property type="match status" value="1"/>
</dbReference>
<dbReference type="AlphaFoldDB" id="A0A2G3DRS5"/>
<protein>
    <submittedName>
        <fullName evidence="9">Sugar ABC transporter permease</fullName>
    </submittedName>
</protein>
<feature type="transmembrane region" description="Helical" evidence="7">
    <location>
        <begin position="79"/>
        <end position="100"/>
    </location>
</feature>
<dbReference type="PANTHER" id="PTHR43227">
    <property type="entry name" value="BLL4140 PROTEIN"/>
    <property type="match status" value="1"/>
</dbReference>
<dbReference type="GO" id="GO:0055085">
    <property type="term" value="P:transmembrane transport"/>
    <property type="evidence" value="ECO:0007669"/>
    <property type="project" value="InterPro"/>
</dbReference>
<evidence type="ECO:0000256" key="7">
    <source>
        <dbReference type="RuleBase" id="RU363032"/>
    </source>
</evidence>
<dbReference type="Pfam" id="PF00528">
    <property type="entry name" value="BPD_transp_1"/>
    <property type="match status" value="1"/>
</dbReference>
<evidence type="ECO:0000256" key="4">
    <source>
        <dbReference type="ARBA" id="ARBA00022692"/>
    </source>
</evidence>
<evidence type="ECO:0000313" key="10">
    <source>
        <dbReference type="Proteomes" id="UP000225889"/>
    </source>
</evidence>
<dbReference type="Gene3D" id="1.10.3720.10">
    <property type="entry name" value="MetI-like"/>
    <property type="match status" value="1"/>
</dbReference>
<dbReference type="InterPro" id="IPR000515">
    <property type="entry name" value="MetI-like"/>
</dbReference>
<comment type="subcellular location">
    <subcellularLocation>
        <location evidence="1 7">Cell membrane</location>
        <topology evidence="1 7">Multi-pass membrane protein</topology>
    </subcellularLocation>
</comment>
<proteinExistence type="inferred from homology"/>
<evidence type="ECO:0000256" key="3">
    <source>
        <dbReference type="ARBA" id="ARBA00022475"/>
    </source>
</evidence>
<feature type="transmembrane region" description="Helical" evidence="7">
    <location>
        <begin position="175"/>
        <end position="197"/>
    </location>
</feature>
<organism evidence="9 10">
    <name type="scientific">Pseudobutyrivibrio ruminis</name>
    <dbReference type="NCBI Taxonomy" id="46206"/>
    <lineage>
        <taxon>Bacteria</taxon>
        <taxon>Bacillati</taxon>
        <taxon>Bacillota</taxon>
        <taxon>Clostridia</taxon>
        <taxon>Lachnospirales</taxon>
        <taxon>Lachnospiraceae</taxon>
        <taxon>Pseudobutyrivibrio</taxon>
    </lineage>
</organism>
<comment type="similarity">
    <text evidence="7">Belongs to the binding-protein-dependent transport system permease family.</text>
</comment>
<dbReference type="EMBL" id="PDYF01000083">
    <property type="protein sequence ID" value="PHU33732.1"/>
    <property type="molecule type" value="Genomic_DNA"/>
</dbReference>
<reference evidence="9 10" key="2">
    <citation type="submission" date="2017-10" db="EMBL/GenBank/DDBJ databases">
        <authorList>
            <person name="Banno H."/>
            <person name="Chua N.-H."/>
        </authorList>
    </citation>
    <scope>NUCLEOTIDE SEQUENCE [LARGE SCALE GENOMIC DNA]</scope>
    <source>
        <strain evidence="9 10">JK626</strain>
    </source>
</reference>
<dbReference type="PANTHER" id="PTHR43227:SF7">
    <property type="entry name" value="ARABINOOLIGOSACCHARIDES TRANSPORT SYSTEM PERMEASE PROTEIN ARAP"/>
    <property type="match status" value="1"/>
</dbReference>
<evidence type="ECO:0000256" key="1">
    <source>
        <dbReference type="ARBA" id="ARBA00004651"/>
    </source>
</evidence>
<dbReference type="Proteomes" id="UP000225889">
    <property type="component" value="Unassembled WGS sequence"/>
</dbReference>
<keyword evidence="6 7" id="KW-0472">Membrane</keyword>
<keyword evidence="3" id="KW-1003">Cell membrane</keyword>
<dbReference type="InterPro" id="IPR035906">
    <property type="entry name" value="MetI-like_sf"/>
</dbReference>
<feature type="transmembrane region" description="Helical" evidence="7">
    <location>
        <begin position="273"/>
        <end position="295"/>
    </location>
</feature>
<sequence length="306" mass="34503">MNKKSKVVRYNKWGYIFLLPFIAVFLVFQLIPLVTTIYNSFFLHMEDGLTVVGPTFIGLKNYSTIISNGDLPKYFTNTMIMWFMGFVPQILLSLLLGAWFTDPSLKLKFQRFFKTVIYLPNLIMASAFAMLFFTLFSDMGPINDILKNLGVIKESYQFMSHVWSVRGLVATMNCLMWFGNTTILLMAGMLGIDPALFEAAQVDGATATQIFYKITLPLLKPILIYVMITSLIGGLQMFDVPQILTNKTGDPMRTSMTLIMYLNKNLSVGSRNYGFAGALSVFMFILTGILSLIVFKVTGKDDKDGR</sequence>
<evidence type="ECO:0000259" key="8">
    <source>
        <dbReference type="PROSITE" id="PS50928"/>
    </source>
</evidence>
<dbReference type="PROSITE" id="PS50928">
    <property type="entry name" value="ABC_TM1"/>
    <property type="match status" value="1"/>
</dbReference>
<comment type="caution">
    <text evidence="9">The sequence shown here is derived from an EMBL/GenBank/DDBJ whole genome shotgun (WGS) entry which is preliminary data.</text>
</comment>
<dbReference type="RefSeq" id="WP_090155406.1">
    <property type="nucleotide sequence ID" value="NZ_PDYF01000083.1"/>
</dbReference>
<feature type="transmembrane region" description="Helical" evidence="7">
    <location>
        <begin position="218"/>
        <end position="238"/>
    </location>
</feature>
<feature type="domain" description="ABC transmembrane type-1" evidence="8">
    <location>
        <begin position="75"/>
        <end position="294"/>
    </location>
</feature>
<dbReference type="InterPro" id="IPR050809">
    <property type="entry name" value="UgpAE/MalFG_permease"/>
</dbReference>
<evidence type="ECO:0000256" key="2">
    <source>
        <dbReference type="ARBA" id="ARBA00022448"/>
    </source>
</evidence>
<keyword evidence="5 7" id="KW-1133">Transmembrane helix</keyword>
<feature type="transmembrane region" description="Helical" evidence="7">
    <location>
        <begin position="12"/>
        <end position="38"/>
    </location>
</feature>
<reference evidence="9 10" key="1">
    <citation type="submission" date="2017-10" db="EMBL/GenBank/DDBJ databases">
        <title>Resolving the taxonomy of Roseburia spp., Eubacterium rectale and Agathobacter spp. through phylogenomic analysis.</title>
        <authorList>
            <person name="Sheridan P.O."/>
            <person name="Walker A.W."/>
            <person name="Duncan S.H."/>
            <person name="Scott K.P."/>
            <person name="Toole P.W.O."/>
            <person name="Luis P."/>
            <person name="Flint H.J."/>
        </authorList>
    </citation>
    <scope>NUCLEOTIDE SEQUENCE [LARGE SCALE GENOMIC DNA]</scope>
    <source>
        <strain evidence="9 10">JK626</strain>
    </source>
</reference>
<evidence type="ECO:0000256" key="6">
    <source>
        <dbReference type="ARBA" id="ARBA00023136"/>
    </source>
</evidence>
<keyword evidence="2 7" id="KW-0813">Transport</keyword>
<keyword evidence="4 7" id="KW-0812">Transmembrane</keyword>
<dbReference type="CDD" id="cd06261">
    <property type="entry name" value="TM_PBP2"/>
    <property type="match status" value="1"/>
</dbReference>